<dbReference type="Proteomes" id="UP000509597">
    <property type="component" value="Chromosome"/>
</dbReference>
<dbReference type="Gene3D" id="3.30.450.90">
    <property type="match status" value="1"/>
</dbReference>
<keyword evidence="6" id="KW-1278">Translocase</keyword>
<dbReference type="PANTHER" id="PTHR30258:SF2">
    <property type="entry name" value="COMG OPERON PROTEIN 1"/>
    <property type="match status" value="1"/>
</dbReference>
<dbReference type="Pfam" id="PF00437">
    <property type="entry name" value="T2SSE"/>
    <property type="match status" value="1"/>
</dbReference>
<keyword evidence="2 8" id="KW-0813">Transport</keyword>
<dbReference type="Pfam" id="PF22341">
    <property type="entry name" value="GSPE_N1E"/>
    <property type="match status" value="1"/>
</dbReference>
<dbReference type="SUPFAM" id="SSF160246">
    <property type="entry name" value="EspE N-terminal domain-like"/>
    <property type="match status" value="1"/>
</dbReference>
<feature type="domain" description="Bacterial type II secretion system protein E" evidence="9">
    <location>
        <begin position="310"/>
        <end position="324"/>
    </location>
</feature>
<protein>
    <recommendedName>
        <fullName evidence="8">Type II secretion system protein E</fullName>
        <shortName evidence="8">T2SS protein E</shortName>
    </recommendedName>
    <alternativeName>
        <fullName evidence="8">Type II traffic warden ATPase</fullName>
    </alternativeName>
</protein>
<dbReference type="GO" id="GO:0016887">
    <property type="term" value="F:ATP hydrolysis activity"/>
    <property type="evidence" value="ECO:0007669"/>
    <property type="project" value="TreeGrafter"/>
</dbReference>
<dbReference type="InterPro" id="IPR001482">
    <property type="entry name" value="T2SS/T4SS_dom"/>
</dbReference>
<dbReference type="InterPro" id="IPR003593">
    <property type="entry name" value="AAA+_ATPase"/>
</dbReference>
<evidence type="ECO:0000313" key="11">
    <source>
        <dbReference type="Proteomes" id="UP000509597"/>
    </source>
</evidence>
<comment type="subcellular location">
    <subcellularLocation>
        <location evidence="8">Cell inner membrane</location>
    </subcellularLocation>
</comment>
<evidence type="ECO:0000256" key="6">
    <source>
        <dbReference type="ARBA" id="ARBA00022967"/>
    </source>
</evidence>
<dbReference type="FunFam" id="3.30.450.90:FF:000001">
    <property type="entry name" value="Type II secretion system ATPase GspE"/>
    <property type="match status" value="1"/>
</dbReference>
<keyword evidence="5 8" id="KW-0653">Protein transport</keyword>
<evidence type="ECO:0000256" key="1">
    <source>
        <dbReference type="ARBA" id="ARBA00006611"/>
    </source>
</evidence>
<name>A0A7H9BM13_9NEIS</name>
<evidence type="ECO:0000256" key="2">
    <source>
        <dbReference type="ARBA" id="ARBA00022448"/>
    </source>
</evidence>
<dbReference type="GO" id="GO:0015628">
    <property type="term" value="P:protein secretion by the type II secretion system"/>
    <property type="evidence" value="ECO:0007669"/>
    <property type="project" value="UniProtKB-UniRule"/>
</dbReference>
<dbReference type="InterPro" id="IPR037257">
    <property type="entry name" value="T2SS_E_N_sf"/>
</dbReference>
<dbReference type="Gene3D" id="3.40.50.300">
    <property type="entry name" value="P-loop containing nucleotide triphosphate hydrolases"/>
    <property type="match status" value="1"/>
</dbReference>
<evidence type="ECO:0000256" key="8">
    <source>
        <dbReference type="RuleBase" id="RU366070"/>
    </source>
</evidence>
<accession>A0A7H9BM13</accession>
<dbReference type="InterPro" id="IPR054757">
    <property type="entry name" value="GSPE_N1E"/>
</dbReference>
<dbReference type="EMBL" id="CP058627">
    <property type="protein sequence ID" value="QLG89509.1"/>
    <property type="molecule type" value="Genomic_DNA"/>
</dbReference>
<evidence type="ECO:0000259" key="9">
    <source>
        <dbReference type="PROSITE" id="PS00662"/>
    </source>
</evidence>
<dbReference type="KEGG" id="chiz:HQ393_15340"/>
<evidence type="ECO:0000256" key="4">
    <source>
        <dbReference type="ARBA" id="ARBA00022840"/>
    </source>
</evidence>
<evidence type="ECO:0000313" key="10">
    <source>
        <dbReference type="EMBL" id="QLG89509.1"/>
    </source>
</evidence>
<dbReference type="GO" id="GO:0005524">
    <property type="term" value="F:ATP binding"/>
    <property type="evidence" value="ECO:0007669"/>
    <property type="project" value="UniProtKB-UniRule"/>
</dbReference>
<dbReference type="GO" id="GO:0008564">
    <property type="term" value="F:protein-exporting ATPase activity"/>
    <property type="evidence" value="ECO:0007669"/>
    <property type="project" value="UniProtKB-EC"/>
</dbReference>
<dbReference type="GO" id="GO:0015627">
    <property type="term" value="C:type II protein secretion system complex"/>
    <property type="evidence" value="ECO:0007669"/>
    <property type="project" value="UniProtKB-UniRule"/>
</dbReference>
<dbReference type="FunFam" id="3.40.50.300:FF:000398">
    <property type="entry name" value="Type IV pilus assembly ATPase PilB"/>
    <property type="match status" value="1"/>
</dbReference>
<reference evidence="10 11" key="1">
    <citation type="submission" date="2020-07" db="EMBL/GenBank/DDBJ databases">
        <title>Complete genome sequence of Chitinibacter sp. 2T18.</title>
        <authorList>
            <person name="Bae J.-W."/>
            <person name="Choi J.-W."/>
        </authorList>
    </citation>
    <scope>NUCLEOTIDE SEQUENCE [LARGE SCALE GENOMIC DNA]</scope>
    <source>
        <strain evidence="10 11">2T18</strain>
    </source>
</reference>
<gene>
    <name evidence="10" type="primary">gspE</name>
    <name evidence="10" type="ORF">HQ393_15340</name>
</gene>
<dbReference type="SUPFAM" id="SSF52540">
    <property type="entry name" value="P-loop containing nucleoside triphosphate hydrolases"/>
    <property type="match status" value="1"/>
</dbReference>
<organism evidence="10 11">
    <name type="scientific">Chitinibacter bivalviorum</name>
    <dbReference type="NCBI Taxonomy" id="2739434"/>
    <lineage>
        <taxon>Bacteria</taxon>
        <taxon>Pseudomonadati</taxon>
        <taxon>Pseudomonadota</taxon>
        <taxon>Betaproteobacteria</taxon>
        <taxon>Neisseriales</taxon>
        <taxon>Chitinibacteraceae</taxon>
        <taxon>Chitinibacter</taxon>
    </lineage>
</organism>
<dbReference type="CDD" id="cd01129">
    <property type="entry name" value="PulE-GspE-like"/>
    <property type="match status" value="1"/>
</dbReference>
<keyword evidence="11" id="KW-1185">Reference proteome</keyword>
<comment type="function">
    <text evidence="8">ATPase component of the type II secretion system required for the energy-dependent secretion of extracellular factors such as proteases and toxins from the periplasm. Acts as a molecular motor to provide the energy that is required for assembly of the pseudopilus and the extrusion of substrates generated in the cytoplasm.</text>
</comment>
<comment type="similarity">
    <text evidence="1 8">Belongs to the GSP E family.</text>
</comment>
<dbReference type="RefSeq" id="WP_179356247.1">
    <property type="nucleotide sequence ID" value="NZ_CP058627.1"/>
</dbReference>
<dbReference type="GO" id="GO:0005886">
    <property type="term" value="C:plasma membrane"/>
    <property type="evidence" value="ECO:0007669"/>
    <property type="project" value="UniProtKB-SubCell"/>
</dbReference>
<comment type="catalytic activity">
    <reaction evidence="7">
        <text>ATP + H2O + cellular proteinSide 1 = ADP + phosphate + cellular proteinSide 2.</text>
        <dbReference type="EC" id="7.4.2.8"/>
    </reaction>
</comment>
<dbReference type="Gene3D" id="3.30.300.160">
    <property type="entry name" value="Type II secretion system, protein E, N-terminal domain"/>
    <property type="match status" value="1"/>
</dbReference>
<dbReference type="NCBIfam" id="TIGR02533">
    <property type="entry name" value="type_II_gspE"/>
    <property type="match status" value="1"/>
</dbReference>
<evidence type="ECO:0000256" key="3">
    <source>
        <dbReference type="ARBA" id="ARBA00022741"/>
    </source>
</evidence>
<dbReference type="PROSITE" id="PS00662">
    <property type="entry name" value="T2SP_E"/>
    <property type="match status" value="1"/>
</dbReference>
<evidence type="ECO:0000256" key="5">
    <source>
        <dbReference type="ARBA" id="ARBA00022927"/>
    </source>
</evidence>
<dbReference type="SMART" id="SM00382">
    <property type="entry name" value="AAA"/>
    <property type="match status" value="1"/>
</dbReference>
<proteinExistence type="inferred from homology"/>
<dbReference type="PANTHER" id="PTHR30258">
    <property type="entry name" value="TYPE II SECRETION SYSTEM PROTEIN GSPE-RELATED"/>
    <property type="match status" value="1"/>
</dbReference>
<keyword evidence="4 8" id="KW-0067">ATP-binding</keyword>
<dbReference type="InterPro" id="IPR027417">
    <property type="entry name" value="P-loop_NTPase"/>
</dbReference>
<keyword evidence="3 8" id="KW-0547">Nucleotide-binding</keyword>
<evidence type="ECO:0000256" key="7">
    <source>
        <dbReference type="ARBA" id="ARBA00034006"/>
    </source>
</evidence>
<sequence length="491" mass="53188">MANHLVSYSYAREFGVLDGEEQDGLTPLYFRHGGSMAAMGELRRKLGQARLQVVSEAEFDALLNQTFGGGSQGGAANMVDDIEESADLARLVQDMPEVSDLMEAEESSPVIRLINAIFTEALRENASDVHIEPFETRSVVRYRVDGTLRDVIEPNRALHAALVSRIKVMAGLDIAEKRLPQDGRINLRIAGRPVDVRVSTLPTGHGERAVLRLLDKSAGRLQLVKLGMGEKTLNELNGLLAAPHGIVLVTGPTGSGKTTTLYAALGSMDAKNSNIMTVEDPIEYDLDGIGQTQVNPRIDMSFARALRAILRQDPDVIMIGEIRDLETAQIAVQASLTGHLVLATLHTNDASSAITRLVDMGIEPFLLASSTIGVLAQRLVRTLCPSCKQGYSATDEEIAELGSNTNGSITLYRPVGCPACANTGYRGRTGIHELLIVDEAMRGQIHNSANEQDIRTHAENLGMHSLRQDAAQRVLEGVTSIEEMLRVTRGN</sequence>
<dbReference type="InterPro" id="IPR013369">
    <property type="entry name" value="T2SS_GspE"/>
</dbReference>
<dbReference type="AlphaFoldDB" id="A0A7H9BM13"/>